<dbReference type="InterPro" id="IPR050090">
    <property type="entry name" value="Tyrosine_recombinase_XerCD"/>
</dbReference>
<comment type="caution">
    <text evidence="5">The sequence shown here is derived from an EMBL/GenBank/DDBJ whole genome shotgun (WGS) entry which is preliminary data.</text>
</comment>
<dbReference type="GO" id="GO:0015074">
    <property type="term" value="P:DNA integration"/>
    <property type="evidence" value="ECO:0007669"/>
    <property type="project" value="UniProtKB-KW"/>
</dbReference>
<proteinExistence type="inferred from homology"/>
<sequence>MAIYPDKKDGKLTGRFRVELQKGKQRYRKRWDTYAEAQKDEAAVQAAWEAGETPPAPGAAPGAPDVHTFGSVIPLAKGKLWVGQSTEETSWARLEKVAGILGRNTRLDDVDTQAVDRVITALQKAGTADGTINRYLSHLRTFLVWAKRRKYRTVPIKDEIEFAWRKESVGRIRWITDKEEQGLREFLTTRTDPKGQGPALAVWKLIYVAIRTGCRRDELLTAELSQINGTRLHLWETKTDTPRTVPMTQETTDVLLDLIRSGTMPSQRSLRSWWDRAKAAIGLAKDDEFVFHVTRHTCATRLVDAGVNVFVIKEWMGHKRIETTLRYAHVKPQNLEDALVRVGDYVSAANENSRFSANNSLPHAHPTGAGMGSLSPERVVAA</sequence>
<dbReference type="Pfam" id="PF02899">
    <property type="entry name" value="Phage_int_SAM_1"/>
    <property type="match status" value="1"/>
</dbReference>
<organism evidence="5 6">
    <name type="scientific">Sphingomonas desiccabilis</name>
    <dbReference type="NCBI Taxonomy" id="429134"/>
    <lineage>
        <taxon>Bacteria</taxon>
        <taxon>Pseudomonadati</taxon>
        <taxon>Pseudomonadota</taxon>
        <taxon>Alphaproteobacteria</taxon>
        <taxon>Sphingomonadales</taxon>
        <taxon>Sphingomonadaceae</taxon>
        <taxon>Sphingomonas</taxon>
    </lineage>
</organism>
<dbReference type="InterPro" id="IPR002104">
    <property type="entry name" value="Integrase_catalytic"/>
</dbReference>
<dbReference type="GO" id="GO:0006310">
    <property type="term" value="P:DNA recombination"/>
    <property type="evidence" value="ECO:0007669"/>
    <property type="project" value="UniProtKB-KW"/>
</dbReference>
<dbReference type="PANTHER" id="PTHR30349">
    <property type="entry name" value="PHAGE INTEGRASE-RELATED"/>
    <property type="match status" value="1"/>
</dbReference>
<evidence type="ECO:0000313" key="6">
    <source>
        <dbReference type="Proteomes" id="UP000292347"/>
    </source>
</evidence>
<dbReference type="EMBL" id="SDPT01000001">
    <property type="protein sequence ID" value="RXZ34852.1"/>
    <property type="molecule type" value="Genomic_DNA"/>
</dbReference>
<dbReference type="Gene3D" id="1.10.150.130">
    <property type="match status" value="1"/>
</dbReference>
<name>A0A4Q2J0N7_9SPHN</name>
<dbReference type="InterPro" id="IPR010998">
    <property type="entry name" value="Integrase_recombinase_N"/>
</dbReference>
<dbReference type="InterPro" id="IPR011010">
    <property type="entry name" value="DNA_brk_join_enz"/>
</dbReference>
<evidence type="ECO:0000256" key="1">
    <source>
        <dbReference type="ARBA" id="ARBA00008857"/>
    </source>
</evidence>
<gene>
    <name evidence="5" type="ORF">EO081_04110</name>
</gene>
<evidence type="ECO:0000256" key="2">
    <source>
        <dbReference type="ARBA" id="ARBA00022908"/>
    </source>
</evidence>
<dbReference type="Pfam" id="PF00589">
    <property type="entry name" value="Phage_integrase"/>
    <property type="match status" value="1"/>
</dbReference>
<dbReference type="GO" id="GO:0003677">
    <property type="term" value="F:DNA binding"/>
    <property type="evidence" value="ECO:0007669"/>
    <property type="project" value="UniProtKB-KW"/>
</dbReference>
<keyword evidence="2" id="KW-0229">DNA integration</keyword>
<dbReference type="InterPro" id="IPR004107">
    <property type="entry name" value="Integrase_SAM-like_N"/>
</dbReference>
<reference evidence="5 6" key="1">
    <citation type="submission" date="2019-01" db="EMBL/GenBank/DDBJ databases">
        <title>Sphingomonas mucosissima sp. nov. and Sphingomonas desiccabilis sp. nov., from biological soil crusts in the Colorado Plateau, USA.</title>
        <authorList>
            <person name="Zhu D."/>
        </authorList>
    </citation>
    <scope>NUCLEOTIDE SEQUENCE [LARGE SCALE GENOMIC DNA]</scope>
    <source>
        <strain evidence="5 6">CP1D</strain>
    </source>
</reference>
<evidence type="ECO:0000313" key="5">
    <source>
        <dbReference type="EMBL" id="RXZ34852.1"/>
    </source>
</evidence>
<protein>
    <submittedName>
        <fullName evidence="5">Site-specific integrase</fullName>
    </submittedName>
</protein>
<evidence type="ECO:0000256" key="4">
    <source>
        <dbReference type="ARBA" id="ARBA00023172"/>
    </source>
</evidence>
<keyword evidence="6" id="KW-1185">Reference proteome</keyword>
<dbReference type="RefSeq" id="WP_129340634.1">
    <property type="nucleotide sequence ID" value="NZ_JACIDD010000001.1"/>
</dbReference>
<dbReference type="Proteomes" id="UP000292347">
    <property type="component" value="Unassembled WGS sequence"/>
</dbReference>
<accession>A0A4Q2J0N7</accession>
<evidence type="ECO:0000256" key="3">
    <source>
        <dbReference type="ARBA" id="ARBA00023125"/>
    </source>
</evidence>
<dbReference type="PROSITE" id="PS51898">
    <property type="entry name" value="TYR_RECOMBINASE"/>
    <property type="match status" value="1"/>
</dbReference>
<dbReference type="PANTHER" id="PTHR30349:SF64">
    <property type="entry name" value="PROPHAGE INTEGRASE INTD-RELATED"/>
    <property type="match status" value="1"/>
</dbReference>
<dbReference type="CDD" id="cd00796">
    <property type="entry name" value="INT_Rci_Hp1_C"/>
    <property type="match status" value="1"/>
</dbReference>
<keyword evidence="3" id="KW-0238">DNA-binding</keyword>
<dbReference type="AlphaFoldDB" id="A0A4Q2J0N7"/>
<dbReference type="InterPro" id="IPR013762">
    <property type="entry name" value="Integrase-like_cat_sf"/>
</dbReference>
<keyword evidence="4" id="KW-0233">DNA recombination</keyword>
<dbReference type="SUPFAM" id="SSF56349">
    <property type="entry name" value="DNA breaking-rejoining enzymes"/>
    <property type="match status" value="1"/>
</dbReference>
<comment type="similarity">
    <text evidence="1">Belongs to the 'phage' integrase family.</text>
</comment>
<dbReference type="OrthoDB" id="7615137at2"/>
<dbReference type="Gene3D" id="1.10.443.10">
    <property type="entry name" value="Intergrase catalytic core"/>
    <property type="match status" value="1"/>
</dbReference>